<name>A0A392USY6_9FABA</name>
<accession>A0A392USY6</accession>
<evidence type="ECO:0000313" key="3">
    <source>
        <dbReference type="Proteomes" id="UP000265520"/>
    </source>
</evidence>
<dbReference type="AlphaFoldDB" id="A0A392USY6"/>
<feature type="region of interest" description="Disordered" evidence="1">
    <location>
        <begin position="1"/>
        <end position="31"/>
    </location>
</feature>
<protein>
    <submittedName>
        <fullName evidence="2">Uncharacterized protein</fullName>
    </submittedName>
</protein>
<keyword evidence="3" id="KW-1185">Reference proteome</keyword>
<reference evidence="2 3" key="1">
    <citation type="journal article" date="2018" name="Front. Plant Sci.">
        <title>Red Clover (Trifolium pratense) and Zigzag Clover (T. medium) - A Picture of Genomic Similarities and Differences.</title>
        <authorList>
            <person name="Dluhosova J."/>
            <person name="Istvanek J."/>
            <person name="Nedelnik J."/>
            <person name="Repkova J."/>
        </authorList>
    </citation>
    <scope>NUCLEOTIDE SEQUENCE [LARGE SCALE GENOMIC DNA]</scope>
    <source>
        <strain evidence="3">cv. 10/8</strain>
        <tissue evidence="2">Leaf</tissue>
    </source>
</reference>
<feature type="compositionally biased region" description="Basic and acidic residues" evidence="1">
    <location>
        <begin position="12"/>
        <end position="23"/>
    </location>
</feature>
<feature type="compositionally biased region" description="Polar residues" evidence="1">
    <location>
        <begin position="1"/>
        <end position="11"/>
    </location>
</feature>
<gene>
    <name evidence="2" type="ORF">A2U01_0100208</name>
</gene>
<dbReference type="EMBL" id="LXQA010962228">
    <property type="protein sequence ID" value="MCI78937.1"/>
    <property type="molecule type" value="Genomic_DNA"/>
</dbReference>
<feature type="non-terminal residue" evidence="2">
    <location>
        <position position="1"/>
    </location>
</feature>
<sequence>VLQRQNQQSAGTRHEALVSDHRGISASGTHNLGYEGHENLVADACRLSHEDHHGEMHYGHPTDVWTKIWREQW</sequence>
<organism evidence="2 3">
    <name type="scientific">Trifolium medium</name>
    <dbReference type="NCBI Taxonomy" id="97028"/>
    <lineage>
        <taxon>Eukaryota</taxon>
        <taxon>Viridiplantae</taxon>
        <taxon>Streptophyta</taxon>
        <taxon>Embryophyta</taxon>
        <taxon>Tracheophyta</taxon>
        <taxon>Spermatophyta</taxon>
        <taxon>Magnoliopsida</taxon>
        <taxon>eudicotyledons</taxon>
        <taxon>Gunneridae</taxon>
        <taxon>Pentapetalae</taxon>
        <taxon>rosids</taxon>
        <taxon>fabids</taxon>
        <taxon>Fabales</taxon>
        <taxon>Fabaceae</taxon>
        <taxon>Papilionoideae</taxon>
        <taxon>50 kb inversion clade</taxon>
        <taxon>NPAAA clade</taxon>
        <taxon>Hologalegina</taxon>
        <taxon>IRL clade</taxon>
        <taxon>Trifolieae</taxon>
        <taxon>Trifolium</taxon>
    </lineage>
</organism>
<comment type="caution">
    <text evidence="2">The sequence shown here is derived from an EMBL/GenBank/DDBJ whole genome shotgun (WGS) entry which is preliminary data.</text>
</comment>
<proteinExistence type="predicted"/>
<evidence type="ECO:0000313" key="2">
    <source>
        <dbReference type="EMBL" id="MCI78937.1"/>
    </source>
</evidence>
<dbReference type="Proteomes" id="UP000265520">
    <property type="component" value="Unassembled WGS sequence"/>
</dbReference>
<evidence type="ECO:0000256" key="1">
    <source>
        <dbReference type="SAM" id="MobiDB-lite"/>
    </source>
</evidence>